<reference evidence="2" key="1">
    <citation type="submission" date="2021-10" db="EMBL/GenBank/DDBJ databases">
        <title>Anaerobic single-cell dispensing facilitates the cultivation of human gut bacteria.</title>
        <authorList>
            <person name="Afrizal A."/>
        </authorList>
    </citation>
    <scope>NUCLEOTIDE SEQUENCE</scope>
    <source>
        <strain evidence="2">CLA-AA-H250</strain>
    </source>
</reference>
<dbReference type="InterPro" id="IPR013830">
    <property type="entry name" value="SGNH_hydro"/>
</dbReference>
<dbReference type="Pfam" id="PF13472">
    <property type="entry name" value="Lipase_GDSL_2"/>
    <property type="match status" value="1"/>
</dbReference>
<protein>
    <submittedName>
        <fullName evidence="2">GDSL-type esterase/lipase family protein</fullName>
    </submittedName>
</protein>
<evidence type="ECO:0000259" key="1">
    <source>
        <dbReference type="Pfam" id="PF13472"/>
    </source>
</evidence>
<organism evidence="2 3">
    <name type="scientific">Hominenteromicrobium mulieris</name>
    <dbReference type="NCBI Taxonomy" id="2885357"/>
    <lineage>
        <taxon>Bacteria</taxon>
        <taxon>Bacillati</taxon>
        <taxon>Bacillota</taxon>
        <taxon>Clostridia</taxon>
        <taxon>Eubacteriales</taxon>
        <taxon>Oscillospiraceae</taxon>
        <taxon>Hominenteromicrobium</taxon>
    </lineage>
</organism>
<dbReference type="EMBL" id="JAJEQC010000004">
    <property type="protein sequence ID" value="MCC2136400.1"/>
    <property type="molecule type" value="Genomic_DNA"/>
</dbReference>
<feature type="domain" description="SGNH hydrolase-type esterase" evidence="1">
    <location>
        <begin position="36"/>
        <end position="194"/>
    </location>
</feature>
<dbReference type="GO" id="GO:0004622">
    <property type="term" value="F:phosphatidylcholine lysophospholipase activity"/>
    <property type="evidence" value="ECO:0007669"/>
    <property type="project" value="TreeGrafter"/>
</dbReference>
<comment type="caution">
    <text evidence="2">The sequence shown here is derived from an EMBL/GenBank/DDBJ whole genome shotgun (WGS) entry which is preliminary data.</text>
</comment>
<dbReference type="PANTHER" id="PTHR30383">
    <property type="entry name" value="THIOESTERASE 1/PROTEASE 1/LYSOPHOSPHOLIPASE L1"/>
    <property type="match status" value="1"/>
</dbReference>
<dbReference type="AlphaFoldDB" id="A0AAE3DGK6"/>
<accession>A0AAE3DGK6</accession>
<dbReference type="InterPro" id="IPR051532">
    <property type="entry name" value="Ester_Hydrolysis_Enzymes"/>
</dbReference>
<dbReference type="RefSeq" id="WP_308448899.1">
    <property type="nucleotide sequence ID" value="NZ_JAJEQC010000004.1"/>
</dbReference>
<evidence type="ECO:0000313" key="2">
    <source>
        <dbReference type="EMBL" id="MCC2136400.1"/>
    </source>
</evidence>
<proteinExistence type="predicted"/>
<evidence type="ECO:0000313" key="3">
    <source>
        <dbReference type="Proteomes" id="UP001199424"/>
    </source>
</evidence>
<keyword evidence="3" id="KW-1185">Reference proteome</keyword>
<dbReference type="SUPFAM" id="SSF52266">
    <property type="entry name" value="SGNH hydrolase"/>
    <property type="match status" value="1"/>
</dbReference>
<name>A0AAE3DGK6_9FIRM</name>
<dbReference type="Proteomes" id="UP001199424">
    <property type="component" value="Unassembled WGS sequence"/>
</dbReference>
<dbReference type="Gene3D" id="3.40.50.1110">
    <property type="entry name" value="SGNH hydrolase"/>
    <property type="match status" value="1"/>
</dbReference>
<dbReference type="PANTHER" id="PTHR30383:SF5">
    <property type="entry name" value="SGNH HYDROLASE-TYPE ESTERASE DOMAIN-CONTAINING PROTEIN"/>
    <property type="match status" value="1"/>
</dbReference>
<dbReference type="InterPro" id="IPR036514">
    <property type="entry name" value="SGNH_hydro_sf"/>
</dbReference>
<sequence length="206" mass="23724">MKVHNFMCLNKFVKKGEIVFTGSSLCELFPINEMLQNVEPRIRVYNRGIGGDVTDGLLERMDESIFDLEPKKVFINIGTNDISRPEYKRERLMSQYRKILMQIQARLPETKIYVMSYYPVNRELPGADPEAVKAQFGARTNAELEEVNAEVEKMAEELGCAYINVFDCLLDEKGNLKAEYTIEGMHMYANGYAVVLEKLMPYLLEE</sequence>
<gene>
    <name evidence="2" type="ORF">LKD31_05160</name>
</gene>